<dbReference type="Proteomes" id="UP000007883">
    <property type="component" value="Chromosome"/>
</dbReference>
<organism evidence="2 3">
    <name type="scientific">Rubrivivax gelatinosus (strain NBRC 100245 / IL144)</name>
    <dbReference type="NCBI Taxonomy" id="983917"/>
    <lineage>
        <taxon>Bacteria</taxon>
        <taxon>Pseudomonadati</taxon>
        <taxon>Pseudomonadota</taxon>
        <taxon>Betaproteobacteria</taxon>
        <taxon>Burkholderiales</taxon>
        <taxon>Sphaerotilaceae</taxon>
        <taxon>Rubrivivax</taxon>
    </lineage>
</organism>
<dbReference type="PATRIC" id="fig|983917.3.peg.548"/>
<proteinExistence type="predicted"/>
<dbReference type="SMART" id="SM00849">
    <property type="entry name" value="Lactamase_B"/>
    <property type="match status" value="1"/>
</dbReference>
<dbReference type="HOGENOM" id="CLU_066633_0_0_4"/>
<dbReference type="STRING" id="983917.RGE_05560"/>
<evidence type="ECO:0000313" key="3">
    <source>
        <dbReference type="Proteomes" id="UP000007883"/>
    </source>
</evidence>
<evidence type="ECO:0000259" key="1">
    <source>
        <dbReference type="SMART" id="SM00849"/>
    </source>
</evidence>
<dbReference type="InterPro" id="IPR001279">
    <property type="entry name" value="Metallo-B-lactamas"/>
</dbReference>
<evidence type="ECO:0000313" key="2">
    <source>
        <dbReference type="EMBL" id="BAL93901.1"/>
    </source>
</evidence>
<sequence>MLIELHRDHDHRCLMFAADTRDDNAVQSNQFLIVDGDTGAIIDPGGNLAYNDLYVGMQQQFAPHRLSAIIASHADPDIIASLDRWMTATSAQVYISEIWERFIPHFCKPGKTAGRVIGIPDAGMHIAVGASQLVALPAHFMHSEGNFQFWDPASGILFSGDLAVSVGVDPRVTITELGPHIAHMAGFHRRYMVSGKVLKFWARMVRPLPIRMIVPQHGAPLAGAAVREFIDWASDLDCGIDLLAQADYRIPA</sequence>
<dbReference type="Pfam" id="PF19583">
    <property type="entry name" value="ODP"/>
    <property type="match status" value="1"/>
</dbReference>
<accession>I0HLL4</accession>
<dbReference type="GO" id="GO:0016787">
    <property type="term" value="F:hydrolase activity"/>
    <property type="evidence" value="ECO:0007669"/>
    <property type="project" value="UniProtKB-KW"/>
</dbReference>
<name>I0HLL4_RUBGI</name>
<keyword evidence="3" id="KW-1185">Reference proteome</keyword>
<dbReference type="PANTHER" id="PTHR43041:SF1">
    <property type="entry name" value="METALLO-BETA-LACTAMASE DOMAIN-CONTAINING PROTEIN"/>
    <property type="match status" value="1"/>
</dbReference>
<keyword evidence="2" id="KW-0378">Hydrolase</keyword>
<dbReference type="EMBL" id="AP012320">
    <property type="protein sequence ID" value="BAL93901.1"/>
    <property type="molecule type" value="Genomic_DNA"/>
</dbReference>
<feature type="domain" description="Metallo-beta-lactamase" evidence="1">
    <location>
        <begin position="27"/>
        <end position="217"/>
    </location>
</feature>
<dbReference type="eggNOG" id="COG0426">
    <property type="taxonomic scope" value="Bacteria"/>
</dbReference>
<reference evidence="2 3" key="1">
    <citation type="journal article" date="2012" name="J. Bacteriol.">
        <title>Complete genome sequence of phototrophic betaproteobacterium Rubrivivax gelatinosus IL144.</title>
        <authorList>
            <person name="Nagashima S."/>
            <person name="Kamimura A."/>
            <person name="Shimizu T."/>
            <person name="Nakamura-isaki S."/>
            <person name="Aono E."/>
            <person name="Sakamoto K."/>
            <person name="Ichikawa N."/>
            <person name="Nakazawa H."/>
            <person name="Sekine M."/>
            <person name="Yamazaki S."/>
            <person name="Fujita N."/>
            <person name="Shimada K."/>
            <person name="Hanada S."/>
            <person name="Nagashima K.V.P."/>
        </authorList>
    </citation>
    <scope>NUCLEOTIDE SEQUENCE [LARGE SCALE GENOMIC DNA]</scope>
    <source>
        <strain evidence="3">NBRC 100245 / IL144</strain>
    </source>
</reference>
<dbReference type="RefSeq" id="WP_014426777.1">
    <property type="nucleotide sequence ID" value="NC_017075.1"/>
</dbReference>
<dbReference type="PANTHER" id="PTHR43041">
    <property type="entry name" value="HYDROLASE, METALLO-BETA-LACTAMASE SUPERFAMILY"/>
    <property type="match status" value="1"/>
</dbReference>
<dbReference type="SUPFAM" id="SSF56281">
    <property type="entry name" value="Metallo-hydrolase/oxidoreductase"/>
    <property type="match status" value="1"/>
</dbReference>
<dbReference type="InterPro" id="IPR045761">
    <property type="entry name" value="ODP_dom"/>
</dbReference>
<dbReference type="InterPro" id="IPR036866">
    <property type="entry name" value="RibonucZ/Hydroxyglut_hydro"/>
</dbReference>
<dbReference type="Gene3D" id="3.60.15.10">
    <property type="entry name" value="Ribonuclease Z/Hydroxyacylglutathione hydrolase-like"/>
    <property type="match status" value="1"/>
</dbReference>
<dbReference type="AlphaFoldDB" id="I0HLL4"/>
<dbReference type="KEGG" id="rge:RGE_05560"/>
<gene>
    <name evidence="2" type="ordered locus">RGE_05560</name>
</gene>
<protein>
    <submittedName>
        <fullName evidence="2">Putative hydrolase</fullName>
    </submittedName>
</protein>